<keyword evidence="5" id="KW-0560">Oxidoreductase</keyword>
<dbReference type="PROSITE" id="PS00876">
    <property type="entry name" value="IDO_1"/>
    <property type="match status" value="1"/>
</dbReference>
<dbReference type="AlphaFoldDB" id="A0A1G4K0U7"/>
<proteinExistence type="inferred from homology"/>
<keyword evidence="4 5" id="KW-0349">Heme</keyword>
<dbReference type="STRING" id="1230905.A0A1G4K0U7"/>
<dbReference type="InterPro" id="IPR037217">
    <property type="entry name" value="Trp/Indoleamine_2_3_dOase-like"/>
</dbReference>
<evidence type="ECO:0000313" key="7">
    <source>
        <dbReference type="EMBL" id="SCU97136.1"/>
    </source>
</evidence>
<dbReference type="GO" id="GO:0034354">
    <property type="term" value="P:'de novo' NAD+ biosynthetic process from L-tryptophan"/>
    <property type="evidence" value="ECO:0007669"/>
    <property type="project" value="TreeGrafter"/>
</dbReference>
<evidence type="ECO:0000256" key="4">
    <source>
        <dbReference type="PIRSR" id="PIRSR600898-1"/>
    </source>
</evidence>
<comment type="catalytic activity">
    <reaction evidence="5">
        <text>L-tryptophan + O2 = N-formyl-L-kynurenine</text>
        <dbReference type="Rhea" id="RHEA:24536"/>
        <dbReference type="ChEBI" id="CHEBI:15379"/>
        <dbReference type="ChEBI" id="CHEBI:57912"/>
        <dbReference type="ChEBI" id="CHEBI:58629"/>
    </reaction>
</comment>
<dbReference type="InterPro" id="IPR000898">
    <property type="entry name" value="Indolamine_dOase"/>
</dbReference>
<dbReference type="OrthoDB" id="540174at2759"/>
<keyword evidence="2 4" id="KW-0479">Metal-binding</keyword>
<dbReference type="GO" id="GO:0033754">
    <property type="term" value="F:indoleamine 2,3-dioxygenase activity"/>
    <property type="evidence" value="ECO:0007669"/>
    <property type="project" value="UniProtKB-EC"/>
</dbReference>
<gene>
    <name evidence="7" type="ORF">LAMI_0F09010G</name>
</gene>
<feature type="region of interest" description="Disordered" evidence="6">
    <location>
        <begin position="477"/>
        <end position="496"/>
    </location>
</feature>
<evidence type="ECO:0000256" key="5">
    <source>
        <dbReference type="RuleBase" id="RU369119"/>
    </source>
</evidence>
<evidence type="ECO:0000256" key="3">
    <source>
        <dbReference type="ARBA" id="ARBA00023004"/>
    </source>
</evidence>
<comment type="similarity">
    <text evidence="1 5">Belongs to the indoleamine 2,3-dioxygenase family.</text>
</comment>
<dbReference type="SUPFAM" id="SSF140959">
    <property type="entry name" value="Indolic compounds 2,3-dioxygenase-like"/>
    <property type="match status" value="1"/>
</dbReference>
<keyword evidence="8" id="KW-1185">Reference proteome</keyword>
<feature type="binding site" description="proximal binding residue" evidence="4">
    <location>
        <position position="367"/>
    </location>
    <ligand>
        <name>heme b</name>
        <dbReference type="ChEBI" id="CHEBI:60344"/>
    </ligand>
    <ligandPart>
        <name>Fe</name>
        <dbReference type="ChEBI" id="CHEBI:18248"/>
    </ligandPart>
</feature>
<dbReference type="GO" id="GO:0019441">
    <property type="term" value="P:L-tryptophan catabolic process to kynurenine"/>
    <property type="evidence" value="ECO:0007669"/>
    <property type="project" value="UniProtKB-UniRule"/>
</dbReference>
<evidence type="ECO:0000256" key="2">
    <source>
        <dbReference type="ARBA" id="ARBA00022723"/>
    </source>
</evidence>
<feature type="region of interest" description="Disordered" evidence="6">
    <location>
        <begin position="387"/>
        <end position="412"/>
    </location>
</feature>
<dbReference type="PANTHER" id="PTHR28657:SF5">
    <property type="entry name" value="INDOLEAMINE 2,3-DIOXYGENASE"/>
    <property type="match status" value="1"/>
</dbReference>
<sequence>MSQDLEIPKLENYGLTASSGFLPGEFPVTRLSDKYYKPWETIVGKLPSLLLSKKIRSVVDRLPTLEVKTSLLENLAELRRSYSVLCFITNAYIWGYDEPCEILPDCVAQPLLIISEKLGLPPLATYAGLVLWNFEPVVDLDLPAFLDGDFDLHDIMTINTFTGGIDESWFYLVSVFFERTGAQCMENGLKAIHDVRNGNSESLVGHLESIAEGIDGLGSILMRMDEMCDPHIFYFRIRPYLAGWRNMEDVGLPKGVKYGKKGSFQQYAGGSNAQSSLIQMLDILLGVEHFSSGKKHSAGGKISAKTGSNSFINEMRNYMPREHRNFLEHLEKVSNIRDYVLSHKNDEKLLVAYDACLAMLKSFRDKHIQIVTRYVVMQASKKSVAGKGNTLRSGLSKSHGKKEQKGTGGTSLMPFLKQCRDETGVAAASEWGQKILSAGVLKVEDSSSIVGIKKHSPSEIDDGGNVVSKKMKLGLAGDWSSEEDNEESEVRHAGHW</sequence>
<accession>A0A1G4K0U7</accession>
<dbReference type="GO" id="GO:0005737">
    <property type="term" value="C:cytoplasm"/>
    <property type="evidence" value="ECO:0007669"/>
    <property type="project" value="TreeGrafter"/>
</dbReference>
<comment type="function">
    <text evidence="5">Produces N-formyl-kynurenine through the oxidation of tryptophan.</text>
</comment>
<keyword evidence="3 4" id="KW-0408">Iron</keyword>
<dbReference type="EC" id="1.13.11.52" evidence="5"/>
<organism evidence="7 8">
    <name type="scientific">Lachancea mirantina</name>
    <dbReference type="NCBI Taxonomy" id="1230905"/>
    <lineage>
        <taxon>Eukaryota</taxon>
        <taxon>Fungi</taxon>
        <taxon>Dikarya</taxon>
        <taxon>Ascomycota</taxon>
        <taxon>Saccharomycotina</taxon>
        <taxon>Saccharomycetes</taxon>
        <taxon>Saccharomycetales</taxon>
        <taxon>Saccharomycetaceae</taxon>
        <taxon>Lachancea</taxon>
    </lineage>
</organism>
<reference evidence="8" key="1">
    <citation type="submission" date="2016-03" db="EMBL/GenBank/DDBJ databases">
        <authorList>
            <person name="Devillers H."/>
        </authorList>
    </citation>
    <scope>NUCLEOTIDE SEQUENCE [LARGE SCALE GENOMIC DNA]</scope>
</reference>
<keyword evidence="5" id="KW-0223">Dioxygenase</keyword>
<evidence type="ECO:0000256" key="6">
    <source>
        <dbReference type="SAM" id="MobiDB-lite"/>
    </source>
</evidence>
<dbReference type="PANTHER" id="PTHR28657">
    <property type="entry name" value="INDOLEAMINE 2,3-DIOXYGENASE"/>
    <property type="match status" value="1"/>
</dbReference>
<name>A0A1G4K0U7_9SACH</name>
<dbReference type="Gene3D" id="1.20.58.480">
    <property type="match status" value="1"/>
</dbReference>
<dbReference type="Pfam" id="PF01231">
    <property type="entry name" value="IDO"/>
    <property type="match status" value="1"/>
</dbReference>
<dbReference type="GO" id="GO:0020037">
    <property type="term" value="F:heme binding"/>
    <property type="evidence" value="ECO:0007669"/>
    <property type="project" value="UniProtKB-UniRule"/>
</dbReference>
<dbReference type="Proteomes" id="UP000191024">
    <property type="component" value="Chromosome F"/>
</dbReference>
<dbReference type="GO" id="GO:0046872">
    <property type="term" value="F:metal ion binding"/>
    <property type="evidence" value="ECO:0007669"/>
    <property type="project" value="UniProtKB-UniRule"/>
</dbReference>
<dbReference type="EMBL" id="LT598467">
    <property type="protein sequence ID" value="SCU97136.1"/>
    <property type="molecule type" value="Genomic_DNA"/>
</dbReference>
<protein>
    <recommendedName>
        <fullName evidence="5">Indoleamine 2,3-dioxygenase</fullName>
        <ecNumber evidence="5">1.13.11.52</ecNumber>
    </recommendedName>
</protein>
<evidence type="ECO:0000256" key="1">
    <source>
        <dbReference type="ARBA" id="ARBA00007119"/>
    </source>
</evidence>
<evidence type="ECO:0000313" key="8">
    <source>
        <dbReference type="Proteomes" id="UP000191024"/>
    </source>
</evidence>
<dbReference type="FunFam" id="1.20.58.480:FF:000004">
    <property type="entry name" value="Indoleamine 2,3-dioxygenase subfamily"/>
    <property type="match status" value="1"/>
</dbReference>